<dbReference type="KEGG" id="uli:ETAA1_62420"/>
<dbReference type="GO" id="GO:0016151">
    <property type="term" value="F:nickel cation binding"/>
    <property type="evidence" value="ECO:0007669"/>
    <property type="project" value="UniProtKB-UniRule"/>
</dbReference>
<keyword evidence="7" id="KW-1185">Reference proteome</keyword>
<keyword evidence="2 5" id="KW-0533">Nickel</keyword>
<feature type="binding site" evidence="5">
    <location>
        <position position="92"/>
    </location>
    <ligand>
        <name>Zn(2+)</name>
        <dbReference type="ChEBI" id="CHEBI:29105"/>
    </ligand>
</feature>
<dbReference type="AlphaFoldDB" id="A0A517Y3D4"/>
<dbReference type="InterPro" id="IPR020538">
    <property type="entry name" value="Hydgase_Ni_incorp_HypA/HybF_CS"/>
</dbReference>
<dbReference type="Gene3D" id="3.30.2320.80">
    <property type="match status" value="1"/>
</dbReference>
<dbReference type="Proteomes" id="UP000319576">
    <property type="component" value="Chromosome"/>
</dbReference>
<sequence length="113" mass="11879">MHELSLAVELVRAAEEAARRADANRVTAVAVTVGALSGVAEDALRFAFDVAAAGTLLAGARLDVRPVPVTVRCPRCGDVPLPGVQLFRCPVCDTPTADVRAGRELELESIEVE</sequence>
<dbReference type="InterPro" id="IPR000688">
    <property type="entry name" value="HypA/HybF"/>
</dbReference>
<dbReference type="EMBL" id="CP036273">
    <property type="protein sequence ID" value="QDU24228.1"/>
    <property type="molecule type" value="Genomic_DNA"/>
</dbReference>
<dbReference type="RefSeq" id="WP_145244403.1">
    <property type="nucleotide sequence ID" value="NZ_CP036273.1"/>
</dbReference>
<dbReference type="PANTHER" id="PTHR34535:SF3">
    <property type="entry name" value="HYDROGENASE MATURATION FACTOR HYPA"/>
    <property type="match status" value="1"/>
</dbReference>
<keyword evidence="3 5" id="KW-0479">Metal-binding</keyword>
<reference evidence="6 7" key="1">
    <citation type="submission" date="2019-02" db="EMBL/GenBank/DDBJ databases">
        <title>Deep-cultivation of Planctomycetes and their phenomic and genomic characterization uncovers novel biology.</title>
        <authorList>
            <person name="Wiegand S."/>
            <person name="Jogler M."/>
            <person name="Boedeker C."/>
            <person name="Pinto D."/>
            <person name="Vollmers J."/>
            <person name="Rivas-Marin E."/>
            <person name="Kohn T."/>
            <person name="Peeters S.H."/>
            <person name="Heuer A."/>
            <person name="Rast P."/>
            <person name="Oberbeckmann S."/>
            <person name="Bunk B."/>
            <person name="Jeske O."/>
            <person name="Meyerdierks A."/>
            <person name="Storesund J.E."/>
            <person name="Kallscheuer N."/>
            <person name="Luecker S."/>
            <person name="Lage O.M."/>
            <person name="Pohl T."/>
            <person name="Merkel B.J."/>
            <person name="Hornburger P."/>
            <person name="Mueller R.-W."/>
            <person name="Bruemmer F."/>
            <person name="Labrenz M."/>
            <person name="Spormann A.M."/>
            <person name="Op den Camp H."/>
            <person name="Overmann J."/>
            <person name="Amann R."/>
            <person name="Jetten M.S.M."/>
            <person name="Mascher T."/>
            <person name="Medema M.H."/>
            <person name="Devos D.P."/>
            <person name="Kaster A.-K."/>
            <person name="Ovreas L."/>
            <person name="Rohde M."/>
            <person name="Galperin M.Y."/>
            <person name="Jogler C."/>
        </authorList>
    </citation>
    <scope>NUCLEOTIDE SEQUENCE [LARGE SCALE GENOMIC DNA]</scope>
    <source>
        <strain evidence="6 7">ETA_A1</strain>
    </source>
</reference>
<protein>
    <recommendedName>
        <fullName evidence="5">Hydrogenase maturation factor HypA</fullName>
    </recommendedName>
</protein>
<dbReference type="Pfam" id="PF01155">
    <property type="entry name" value="HypA"/>
    <property type="match status" value="1"/>
</dbReference>
<accession>A0A517Y3D4</accession>
<dbReference type="PIRSF" id="PIRSF004761">
    <property type="entry name" value="Hydrgn_mat_HypA"/>
    <property type="match status" value="1"/>
</dbReference>
<evidence type="ECO:0000313" key="6">
    <source>
        <dbReference type="EMBL" id="QDU24228.1"/>
    </source>
</evidence>
<dbReference type="PANTHER" id="PTHR34535">
    <property type="entry name" value="HYDROGENASE MATURATION FACTOR HYPA"/>
    <property type="match status" value="1"/>
</dbReference>
<comment type="function">
    <text evidence="5">Involved in the maturation of [NiFe] hydrogenases. Required for nickel insertion into the metal center of the hydrogenase.</text>
</comment>
<feature type="binding site" evidence="5">
    <location>
        <position position="76"/>
    </location>
    <ligand>
        <name>Zn(2+)</name>
        <dbReference type="ChEBI" id="CHEBI:29105"/>
    </ligand>
</feature>
<dbReference type="GO" id="GO:0008270">
    <property type="term" value="F:zinc ion binding"/>
    <property type="evidence" value="ECO:0007669"/>
    <property type="project" value="UniProtKB-UniRule"/>
</dbReference>
<gene>
    <name evidence="5" type="primary">hypA</name>
    <name evidence="6" type="ORF">ETAA1_62420</name>
</gene>
<name>A0A517Y3D4_9BACT</name>
<proteinExistence type="inferred from homology"/>
<feature type="binding site" evidence="5">
    <location>
        <position position="73"/>
    </location>
    <ligand>
        <name>Zn(2+)</name>
        <dbReference type="ChEBI" id="CHEBI:29105"/>
    </ligand>
</feature>
<evidence type="ECO:0000256" key="4">
    <source>
        <dbReference type="ARBA" id="ARBA00022833"/>
    </source>
</evidence>
<dbReference type="GO" id="GO:0051604">
    <property type="term" value="P:protein maturation"/>
    <property type="evidence" value="ECO:0007669"/>
    <property type="project" value="InterPro"/>
</dbReference>
<dbReference type="HAMAP" id="MF_00213">
    <property type="entry name" value="HypA_HybF"/>
    <property type="match status" value="1"/>
</dbReference>
<keyword evidence="4 5" id="KW-0862">Zinc</keyword>
<evidence type="ECO:0000256" key="5">
    <source>
        <dbReference type="HAMAP-Rule" id="MF_00213"/>
    </source>
</evidence>
<evidence type="ECO:0000256" key="1">
    <source>
        <dbReference type="ARBA" id="ARBA00010748"/>
    </source>
</evidence>
<evidence type="ECO:0000256" key="2">
    <source>
        <dbReference type="ARBA" id="ARBA00022596"/>
    </source>
</evidence>
<comment type="similarity">
    <text evidence="1 5">Belongs to the HypA/HybF family.</text>
</comment>
<feature type="binding site" evidence="5">
    <location>
        <position position="2"/>
    </location>
    <ligand>
        <name>Ni(2+)</name>
        <dbReference type="ChEBI" id="CHEBI:49786"/>
    </ligand>
</feature>
<evidence type="ECO:0000256" key="3">
    <source>
        <dbReference type="ARBA" id="ARBA00022723"/>
    </source>
</evidence>
<feature type="binding site" evidence="5">
    <location>
        <position position="89"/>
    </location>
    <ligand>
        <name>Zn(2+)</name>
        <dbReference type="ChEBI" id="CHEBI:29105"/>
    </ligand>
</feature>
<dbReference type="NCBIfam" id="TIGR00100">
    <property type="entry name" value="hypA"/>
    <property type="match status" value="1"/>
</dbReference>
<evidence type="ECO:0000313" key="7">
    <source>
        <dbReference type="Proteomes" id="UP000319576"/>
    </source>
</evidence>
<dbReference type="PROSITE" id="PS01249">
    <property type="entry name" value="HYPA"/>
    <property type="match status" value="1"/>
</dbReference>
<dbReference type="OrthoDB" id="9800361at2"/>
<organism evidence="6 7">
    <name type="scientific">Urbifossiella limnaea</name>
    <dbReference type="NCBI Taxonomy" id="2528023"/>
    <lineage>
        <taxon>Bacteria</taxon>
        <taxon>Pseudomonadati</taxon>
        <taxon>Planctomycetota</taxon>
        <taxon>Planctomycetia</taxon>
        <taxon>Gemmatales</taxon>
        <taxon>Gemmataceae</taxon>
        <taxon>Urbifossiella</taxon>
    </lineage>
</organism>